<reference evidence="2" key="1">
    <citation type="journal article" date="2022" name="Mol. Ecol. Resour.">
        <title>The genomes of chicory, endive, great burdock and yacon provide insights into Asteraceae palaeo-polyploidization history and plant inulin production.</title>
        <authorList>
            <person name="Fan W."/>
            <person name="Wang S."/>
            <person name="Wang H."/>
            <person name="Wang A."/>
            <person name="Jiang F."/>
            <person name="Liu H."/>
            <person name="Zhao H."/>
            <person name="Xu D."/>
            <person name="Zhang Y."/>
        </authorList>
    </citation>
    <scope>NUCLEOTIDE SEQUENCE [LARGE SCALE GENOMIC DNA]</scope>
    <source>
        <strain evidence="2">cv. Punajuju</strain>
    </source>
</reference>
<organism evidence="1 2">
    <name type="scientific">Cichorium intybus</name>
    <name type="common">Chicory</name>
    <dbReference type="NCBI Taxonomy" id="13427"/>
    <lineage>
        <taxon>Eukaryota</taxon>
        <taxon>Viridiplantae</taxon>
        <taxon>Streptophyta</taxon>
        <taxon>Embryophyta</taxon>
        <taxon>Tracheophyta</taxon>
        <taxon>Spermatophyta</taxon>
        <taxon>Magnoliopsida</taxon>
        <taxon>eudicotyledons</taxon>
        <taxon>Gunneridae</taxon>
        <taxon>Pentapetalae</taxon>
        <taxon>asterids</taxon>
        <taxon>campanulids</taxon>
        <taxon>Asterales</taxon>
        <taxon>Asteraceae</taxon>
        <taxon>Cichorioideae</taxon>
        <taxon>Cichorieae</taxon>
        <taxon>Cichoriinae</taxon>
        <taxon>Cichorium</taxon>
    </lineage>
</organism>
<gene>
    <name evidence="1" type="ORF">L2E82_20107</name>
</gene>
<sequence>MNVAAVPDFQQWMGPRSIHSNLRSRFLTILGVPILFFFLILQMSVKLLCDDVIEENHHEPTMSLNEVGSVVESPVELVGDENTQFEDDNKPMVQSVNPNVVGFIQPKEGKTEFVDQKSNQGTTIPEQNAAIDNKHQIFMKLLCDDGIDESEKEKEGLISEEDDSYDDWEGIERSDLEKMFAMAADYGKEDAYLQNLGNETQMQLYGLHKDSDEVTIQAKKRDGEDEILHINFRTNLIWKIFMYMDPYCIDGGVGFVEAKVGVKKPELLPKDFTTVIDVAVTEAIEVVKMAKDAEWGVVISQGSGKTDDCFIADLVLDLPTGQIKTVAPSRGSKVKEKQTQIQTIPVRSTGRT</sequence>
<evidence type="ECO:0000313" key="1">
    <source>
        <dbReference type="EMBL" id="KAI3749494.1"/>
    </source>
</evidence>
<evidence type="ECO:0000313" key="2">
    <source>
        <dbReference type="Proteomes" id="UP001055811"/>
    </source>
</evidence>
<name>A0ACB9DS66_CICIN</name>
<protein>
    <submittedName>
        <fullName evidence="1">Uncharacterized protein</fullName>
    </submittedName>
</protein>
<comment type="caution">
    <text evidence="1">The sequence shown here is derived from an EMBL/GenBank/DDBJ whole genome shotgun (WGS) entry which is preliminary data.</text>
</comment>
<reference evidence="1 2" key="2">
    <citation type="journal article" date="2022" name="Mol. Ecol. Resour.">
        <title>The genomes of chicory, endive, great burdock and yacon provide insights into Asteraceae paleo-polyploidization history and plant inulin production.</title>
        <authorList>
            <person name="Fan W."/>
            <person name="Wang S."/>
            <person name="Wang H."/>
            <person name="Wang A."/>
            <person name="Jiang F."/>
            <person name="Liu H."/>
            <person name="Zhao H."/>
            <person name="Xu D."/>
            <person name="Zhang Y."/>
        </authorList>
    </citation>
    <scope>NUCLEOTIDE SEQUENCE [LARGE SCALE GENOMIC DNA]</scope>
    <source>
        <strain evidence="2">cv. Punajuju</strain>
        <tissue evidence="1">Leaves</tissue>
    </source>
</reference>
<accession>A0ACB9DS66</accession>
<dbReference type="Proteomes" id="UP001055811">
    <property type="component" value="Linkage Group LG04"/>
</dbReference>
<keyword evidence="2" id="KW-1185">Reference proteome</keyword>
<dbReference type="EMBL" id="CM042012">
    <property type="protein sequence ID" value="KAI3749494.1"/>
    <property type="molecule type" value="Genomic_DNA"/>
</dbReference>
<proteinExistence type="predicted"/>